<dbReference type="InterPro" id="IPR002781">
    <property type="entry name" value="TM_pro_TauE-like"/>
</dbReference>
<protein>
    <recommendedName>
        <fullName evidence="8">Probable membrane transporter protein</fullName>
    </recommendedName>
</protein>
<keyword evidence="4 8" id="KW-1003">Cell membrane</keyword>
<evidence type="ECO:0000313" key="9">
    <source>
        <dbReference type="EMBL" id="MEJ8475979.1"/>
    </source>
</evidence>
<sequence>MSEIDISIVVYALLACALGGLLKGATGAGAPVIGVPVLAAMFDVQFAVAVFVTPNLLTNVWQGWQFRKSLLSWQFVVLFAGGGAIGAIIGTYLLAGLPSDLLLICMSLVVLGYVGFRLLNADWILPYGLAVKLAGPAGILGGILQGATGISAPASLTFLNALKLPRGAFIATISVFFGIMSAMQFERMVAVGLLTFDRFLLGLGATVAILAVMPVGAWMATKIARATFDRIILALLVVIAVKILIEVALF</sequence>
<reference evidence="9 10" key="1">
    <citation type="submission" date="2024-02" db="EMBL/GenBank/DDBJ databases">
        <title>Roseibium algae sp. nov., isolated from marine alga (Grateloupia sp.), showing potential in myo-inositol conversion.</title>
        <authorList>
            <person name="Wang Y."/>
        </authorList>
    </citation>
    <scope>NUCLEOTIDE SEQUENCE [LARGE SCALE GENOMIC DNA]</scope>
    <source>
        <strain evidence="9 10">H3510</strain>
    </source>
</reference>
<feature type="transmembrane region" description="Helical" evidence="8">
    <location>
        <begin position="168"/>
        <end position="187"/>
    </location>
</feature>
<dbReference type="PANTHER" id="PTHR30269">
    <property type="entry name" value="TRANSMEMBRANE PROTEIN YFCA"/>
    <property type="match status" value="1"/>
</dbReference>
<evidence type="ECO:0000256" key="8">
    <source>
        <dbReference type="RuleBase" id="RU363041"/>
    </source>
</evidence>
<feature type="transmembrane region" description="Helical" evidence="8">
    <location>
        <begin position="199"/>
        <end position="219"/>
    </location>
</feature>
<organism evidence="9 10">
    <name type="scientific">Roseibium algae</name>
    <dbReference type="NCBI Taxonomy" id="3123038"/>
    <lineage>
        <taxon>Bacteria</taxon>
        <taxon>Pseudomonadati</taxon>
        <taxon>Pseudomonadota</taxon>
        <taxon>Alphaproteobacteria</taxon>
        <taxon>Hyphomicrobiales</taxon>
        <taxon>Stappiaceae</taxon>
        <taxon>Roseibium</taxon>
    </lineage>
</organism>
<evidence type="ECO:0000256" key="3">
    <source>
        <dbReference type="ARBA" id="ARBA00022448"/>
    </source>
</evidence>
<comment type="similarity">
    <text evidence="2 8">Belongs to the 4-toluene sulfonate uptake permease (TSUP) (TC 2.A.102) family.</text>
</comment>
<dbReference type="EMBL" id="JBAKIA010000014">
    <property type="protein sequence ID" value="MEJ8475979.1"/>
    <property type="molecule type" value="Genomic_DNA"/>
</dbReference>
<gene>
    <name evidence="9" type="ORF">V6575_17950</name>
</gene>
<keyword evidence="10" id="KW-1185">Reference proteome</keyword>
<dbReference type="PANTHER" id="PTHR30269:SF37">
    <property type="entry name" value="MEMBRANE TRANSPORTER PROTEIN"/>
    <property type="match status" value="1"/>
</dbReference>
<evidence type="ECO:0000256" key="1">
    <source>
        <dbReference type="ARBA" id="ARBA00004651"/>
    </source>
</evidence>
<evidence type="ECO:0000256" key="4">
    <source>
        <dbReference type="ARBA" id="ARBA00022475"/>
    </source>
</evidence>
<evidence type="ECO:0000256" key="2">
    <source>
        <dbReference type="ARBA" id="ARBA00009142"/>
    </source>
</evidence>
<evidence type="ECO:0000256" key="5">
    <source>
        <dbReference type="ARBA" id="ARBA00022692"/>
    </source>
</evidence>
<dbReference type="RefSeq" id="WP_340276272.1">
    <property type="nucleotide sequence ID" value="NZ_JBAKIA010000014.1"/>
</dbReference>
<keyword evidence="6 8" id="KW-1133">Transmembrane helix</keyword>
<keyword evidence="3" id="KW-0813">Transport</keyword>
<keyword evidence="7 8" id="KW-0472">Membrane</keyword>
<accession>A0ABU8TP96</accession>
<feature type="transmembrane region" description="Helical" evidence="8">
    <location>
        <begin position="101"/>
        <end position="119"/>
    </location>
</feature>
<comment type="subcellular location">
    <subcellularLocation>
        <location evidence="1 8">Cell membrane</location>
        <topology evidence="1 8">Multi-pass membrane protein</topology>
    </subcellularLocation>
</comment>
<evidence type="ECO:0000313" key="10">
    <source>
        <dbReference type="Proteomes" id="UP001385499"/>
    </source>
</evidence>
<feature type="transmembrane region" description="Helical" evidence="8">
    <location>
        <begin position="231"/>
        <end position="249"/>
    </location>
</feature>
<keyword evidence="5 8" id="KW-0812">Transmembrane</keyword>
<dbReference type="Pfam" id="PF01925">
    <property type="entry name" value="TauE"/>
    <property type="match status" value="1"/>
</dbReference>
<proteinExistence type="inferred from homology"/>
<dbReference type="InterPro" id="IPR052017">
    <property type="entry name" value="TSUP"/>
</dbReference>
<evidence type="ECO:0000256" key="6">
    <source>
        <dbReference type="ARBA" id="ARBA00022989"/>
    </source>
</evidence>
<feature type="transmembrane region" description="Helical" evidence="8">
    <location>
        <begin position="72"/>
        <end position="94"/>
    </location>
</feature>
<dbReference type="Proteomes" id="UP001385499">
    <property type="component" value="Unassembled WGS sequence"/>
</dbReference>
<comment type="caution">
    <text evidence="9">The sequence shown here is derived from an EMBL/GenBank/DDBJ whole genome shotgun (WGS) entry which is preliminary data.</text>
</comment>
<name>A0ABU8TP96_9HYPH</name>
<evidence type="ECO:0000256" key="7">
    <source>
        <dbReference type="ARBA" id="ARBA00023136"/>
    </source>
</evidence>
<feature type="transmembrane region" description="Helical" evidence="8">
    <location>
        <begin position="6"/>
        <end position="25"/>
    </location>
</feature>